<dbReference type="InterPro" id="IPR008284">
    <property type="entry name" value="MoCF_biosynth_CS"/>
</dbReference>
<evidence type="ECO:0000256" key="3">
    <source>
        <dbReference type="ARBA" id="ARBA00005046"/>
    </source>
</evidence>
<evidence type="ECO:0000256" key="4">
    <source>
        <dbReference type="ARBA" id="ARBA00010763"/>
    </source>
</evidence>
<dbReference type="STRING" id="665126.ABB55_25835"/>
<keyword evidence="5 11" id="KW-0500">Molybdenum</keyword>
<keyword evidence="7 11" id="KW-0479">Metal-binding</keyword>
<evidence type="ECO:0000313" key="13">
    <source>
        <dbReference type="EMBL" id="KPL55233.1"/>
    </source>
</evidence>
<dbReference type="UniPathway" id="UPA00344"/>
<dbReference type="Pfam" id="PF03453">
    <property type="entry name" value="MoeA_N"/>
    <property type="match status" value="1"/>
</dbReference>
<dbReference type="InterPro" id="IPR005110">
    <property type="entry name" value="MoeA_linker/N"/>
</dbReference>
<evidence type="ECO:0000256" key="7">
    <source>
        <dbReference type="ARBA" id="ARBA00022723"/>
    </source>
</evidence>
<reference evidence="13 14" key="1">
    <citation type="submission" date="2015-09" db="EMBL/GenBank/DDBJ databases">
        <authorList>
            <consortium name="Swine Surveillance"/>
        </authorList>
    </citation>
    <scope>NUCLEOTIDE SEQUENCE [LARGE SCALE GENOMIC DNA]</scope>
    <source>
        <strain evidence="13 14">16</strain>
    </source>
</reference>
<evidence type="ECO:0000256" key="6">
    <source>
        <dbReference type="ARBA" id="ARBA00022679"/>
    </source>
</evidence>
<dbReference type="EC" id="2.10.1.1" evidence="11"/>
<dbReference type="SUPFAM" id="SSF53218">
    <property type="entry name" value="Molybdenum cofactor biosynthesis proteins"/>
    <property type="match status" value="1"/>
</dbReference>
<dbReference type="InterPro" id="IPR036135">
    <property type="entry name" value="MoeA_linker/N_sf"/>
</dbReference>
<dbReference type="SUPFAM" id="SSF63882">
    <property type="entry name" value="MoeA N-terminal region -like"/>
    <property type="match status" value="1"/>
</dbReference>
<evidence type="ECO:0000256" key="5">
    <source>
        <dbReference type="ARBA" id="ARBA00022505"/>
    </source>
</evidence>
<reference evidence="13 14" key="2">
    <citation type="submission" date="2015-10" db="EMBL/GenBank/DDBJ databases">
        <title>Draft Genome Sequence of Prosthecomicrobium hirschii ATCC 27832.</title>
        <authorList>
            <person name="Daniel J."/>
            <person name="Givan S.A."/>
            <person name="Brun Y.V."/>
            <person name="Brown P.J."/>
        </authorList>
    </citation>
    <scope>NUCLEOTIDE SEQUENCE [LARGE SCALE GENOMIC DNA]</scope>
    <source>
        <strain evidence="13 14">16</strain>
    </source>
</reference>
<dbReference type="PROSITE" id="PS01079">
    <property type="entry name" value="MOCF_BIOSYNTHESIS_2"/>
    <property type="match status" value="1"/>
</dbReference>
<dbReference type="Proteomes" id="UP000048984">
    <property type="component" value="Unassembled WGS sequence"/>
</dbReference>
<gene>
    <name evidence="13" type="ORF">ABB55_25835</name>
</gene>
<dbReference type="GO" id="GO:0006777">
    <property type="term" value="P:Mo-molybdopterin cofactor biosynthetic process"/>
    <property type="evidence" value="ECO:0007669"/>
    <property type="project" value="UniProtKB-UniRule"/>
</dbReference>
<comment type="catalytic activity">
    <reaction evidence="10">
        <text>adenylyl-molybdopterin + molybdate = Mo-molybdopterin + AMP + H(+)</text>
        <dbReference type="Rhea" id="RHEA:35047"/>
        <dbReference type="ChEBI" id="CHEBI:15378"/>
        <dbReference type="ChEBI" id="CHEBI:36264"/>
        <dbReference type="ChEBI" id="CHEBI:62727"/>
        <dbReference type="ChEBI" id="CHEBI:71302"/>
        <dbReference type="ChEBI" id="CHEBI:456215"/>
        <dbReference type="EC" id="2.10.1.1"/>
    </reaction>
</comment>
<dbReference type="RefSeq" id="WP_054361400.1">
    <property type="nucleotide sequence ID" value="NZ_LJYW01000001.1"/>
</dbReference>
<dbReference type="AlphaFoldDB" id="A0A0N8GFT7"/>
<comment type="caution">
    <text evidence="13">The sequence shown here is derived from an EMBL/GenBank/DDBJ whole genome shotgun (WGS) entry which is preliminary data.</text>
</comment>
<evidence type="ECO:0000256" key="1">
    <source>
        <dbReference type="ARBA" id="ARBA00001946"/>
    </source>
</evidence>
<comment type="cofactor">
    <cofactor evidence="1 11">
        <name>Mg(2+)</name>
        <dbReference type="ChEBI" id="CHEBI:18420"/>
    </cofactor>
</comment>
<dbReference type="InterPro" id="IPR005111">
    <property type="entry name" value="MoeA_C_domain_IV"/>
</dbReference>
<sequence>MAGGLLSVEAARARLLAGVDPLGGETVALAAASGRVLAADLAATRTQPPFAASAMDGYALRADDAVAGRRLAVIGTAPAGRAFDGPVGPGACVRIFTGAPVPEGADTILIQENARVVAEGVIEVVEPVASGRHIRAVGLDFRAGDVLIGAGTRLDWRAVSLAAAMNHATLPVRRRPRVAVLATGDELVPPGTEPGPDQIVASNAFGVLAMVEAEGGFGIDLGIAADTEAAIAEKIGAALAAEADILVTLGGASVGDLDLVQKTLGGAGMDLGFWKIAMRPGKPLMFGTLGPMRVLGLPGNPVSGLVCALLFLKPLLKALLGLAPAIEPEEPAVLAAPLPANDSRQDYLRATFEPGGAVPPQVRPVDLQDSSMLSRLTRADCLIVRAPGAAPAAAGERCRIIRF</sequence>
<dbReference type="Pfam" id="PF00994">
    <property type="entry name" value="MoCF_biosynth"/>
    <property type="match status" value="1"/>
</dbReference>
<evidence type="ECO:0000256" key="10">
    <source>
        <dbReference type="ARBA" id="ARBA00047317"/>
    </source>
</evidence>
<comment type="pathway">
    <text evidence="3 11">Cofactor biosynthesis; molybdopterin biosynthesis.</text>
</comment>
<dbReference type="NCBIfam" id="NF045515">
    <property type="entry name" value="Glp_gephyrin"/>
    <property type="match status" value="1"/>
</dbReference>
<organism evidence="13 14">
    <name type="scientific">Prosthecodimorpha hirschii</name>
    <dbReference type="NCBI Taxonomy" id="665126"/>
    <lineage>
        <taxon>Bacteria</taxon>
        <taxon>Pseudomonadati</taxon>
        <taxon>Pseudomonadota</taxon>
        <taxon>Alphaproteobacteria</taxon>
        <taxon>Hyphomicrobiales</taxon>
        <taxon>Ancalomicrobiaceae</taxon>
        <taxon>Prosthecodimorpha</taxon>
    </lineage>
</organism>
<keyword evidence="14" id="KW-1185">Reference proteome</keyword>
<comment type="function">
    <text evidence="2 11">Catalyzes the insertion of molybdate into adenylated molybdopterin with the concomitant release of AMP.</text>
</comment>
<evidence type="ECO:0000256" key="11">
    <source>
        <dbReference type="RuleBase" id="RU365090"/>
    </source>
</evidence>
<keyword evidence="9 11" id="KW-0501">Molybdenum cofactor biosynthesis</keyword>
<protein>
    <recommendedName>
        <fullName evidence="11">Molybdopterin molybdenumtransferase</fullName>
        <ecNumber evidence="11">2.10.1.1</ecNumber>
    </recommendedName>
</protein>
<dbReference type="GO" id="GO:0046872">
    <property type="term" value="F:metal ion binding"/>
    <property type="evidence" value="ECO:0007669"/>
    <property type="project" value="UniProtKB-UniRule"/>
</dbReference>
<proteinExistence type="inferred from homology"/>
<dbReference type="Gene3D" id="3.40.980.10">
    <property type="entry name" value="MoaB/Mog-like domain"/>
    <property type="match status" value="1"/>
</dbReference>
<evidence type="ECO:0000259" key="12">
    <source>
        <dbReference type="SMART" id="SM00852"/>
    </source>
</evidence>
<dbReference type="InterPro" id="IPR001453">
    <property type="entry name" value="MoaB/Mog_dom"/>
</dbReference>
<dbReference type="SMART" id="SM00852">
    <property type="entry name" value="MoCF_biosynth"/>
    <property type="match status" value="1"/>
</dbReference>
<accession>A0A0N8GFT7</accession>
<dbReference type="InterPro" id="IPR036425">
    <property type="entry name" value="MoaB/Mog-like_dom_sf"/>
</dbReference>
<comment type="similarity">
    <text evidence="4 11">Belongs to the MoeA family.</text>
</comment>
<dbReference type="SUPFAM" id="SSF63867">
    <property type="entry name" value="MoeA C-terminal domain-like"/>
    <property type="match status" value="1"/>
</dbReference>
<dbReference type="PANTHER" id="PTHR10192:SF5">
    <property type="entry name" value="GEPHYRIN"/>
    <property type="match status" value="1"/>
</dbReference>
<dbReference type="PANTHER" id="PTHR10192">
    <property type="entry name" value="MOLYBDOPTERIN BIOSYNTHESIS PROTEIN"/>
    <property type="match status" value="1"/>
</dbReference>
<dbReference type="Pfam" id="PF03454">
    <property type="entry name" value="MoeA_C"/>
    <property type="match status" value="1"/>
</dbReference>
<dbReference type="CDD" id="cd00887">
    <property type="entry name" value="MoeA"/>
    <property type="match status" value="1"/>
</dbReference>
<dbReference type="Gene3D" id="2.170.190.11">
    <property type="entry name" value="Molybdopterin biosynthesis moea protein, domain 3"/>
    <property type="match status" value="1"/>
</dbReference>
<dbReference type="FunFam" id="3.40.980.10:FF:000004">
    <property type="entry name" value="Molybdopterin molybdenumtransferase"/>
    <property type="match status" value="1"/>
</dbReference>
<dbReference type="GO" id="GO:0005829">
    <property type="term" value="C:cytosol"/>
    <property type="evidence" value="ECO:0007669"/>
    <property type="project" value="TreeGrafter"/>
</dbReference>
<dbReference type="Gene3D" id="3.90.105.10">
    <property type="entry name" value="Molybdopterin biosynthesis moea protein, domain 2"/>
    <property type="match status" value="1"/>
</dbReference>
<keyword evidence="6 11" id="KW-0808">Transferase</keyword>
<dbReference type="EMBL" id="LJYW01000001">
    <property type="protein sequence ID" value="KPL55233.1"/>
    <property type="molecule type" value="Genomic_DNA"/>
</dbReference>
<dbReference type="InterPro" id="IPR038987">
    <property type="entry name" value="MoeA-like"/>
</dbReference>
<dbReference type="GO" id="GO:0061599">
    <property type="term" value="F:molybdopterin molybdotransferase activity"/>
    <property type="evidence" value="ECO:0007669"/>
    <property type="project" value="UniProtKB-UniRule"/>
</dbReference>
<evidence type="ECO:0000256" key="2">
    <source>
        <dbReference type="ARBA" id="ARBA00002901"/>
    </source>
</evidence>
<evidence type="ECO:0000256" key="9">
    <source>
        <dbReference type="ARBA" id="ARBA00023150"/>
    </source>
</evidence>
<dbReference type="InterPro" id="IPR036688">
    <property type="entry name" value="MoeA_C_domain_IV_sf"/>
</dbReference>
<dbReference type="Gene3D" id="2.40.340.10">
    <property type="entry name" value="MoeA, C-terminal, domain IV"/>
    <property type="match status" value="1"/>
</dbReference>
<evidence type="ECO:0000313" key="14">
    <source>
        <dbReference type="Proteomes" id="UP000048984"/>
    </source>
</evidence>
<name>A0A0N8GFT7_9HYPH</name>
<evidence type="ECO:0000256" key="8">
    <source>
        <dbReference type="ARBA" id="ARBA00022842"/>
    </source>
</evidence>
<keyword evidence="8 11" id="KW-0460">Magnesium</keyword>
<feature type="domain" description="MoaB/Mog" evidence="12">
    <location>
        <begin position="179"/>
        <end position="318"/>
    </location>
</feature>